<proteinExistence type="predicted"/>
<sequence length="77" mass="8765">MTTHDIDSTTDLFQAQDTLPENVRAIIDHHTNLIENDDGNAYLLCRDFLADLEPHGYTFDYGLDGVPYDLQRIELPA</sequence>
<name>A0A5M3Q1M7_9GAMM</name>
<evidence type="ECO:0000313" key="1">
    <source>
        <dbReference type="EMBL" id="GBO89144.1"/>
    </source>
</evidence>
<dbReference type="EMBL" id="BGZI01000020">
    <property type="protein sequence ID" value="GBO89144.1"/>
    <property type="molecule type" value="Genomic_DNA"/>
</dbReference>
<comment type="caution">
    <text evidence="1">The sequence shown here is derived from an EMBL/GenBank/DDBJ whole genome shotgun (WGS) entry which is preliminary data.</text>
</comment>
<reference evidence="1 2" key="1">
    <citation type="journal article" date="2019" name="J. Gen. Appl. Microbiol.">
        <title>Aerobic degradation of cis-dichloroethene by the marine bacterium Marinobacter salsuginis strain 5N-3.</title>
        <authorList>
            <person name="Inoue Y."/>
            <person name="Fukunaga Y."/>
            <person name="Katsumata H."/>
            <person name="Ohji S."/>
            <person name="Hosoyama A."/>
            <person name="Mori K."/>
            <person name="Ando K."/>
        </authorList>
    </citation>
    <scope>NUCLEOTIDE SEQUENCE [LARGE SCALE GENOMIC DNA]</scope>
    <source>
        <strain evidence="1 2">NBRC 109114</strain>
    </source>
</reference>
<dbReference type="AlphaFoldDB" id="A0A5M3Q1M7"/>
<protein>
    <submittedName>
        <fullName evidence="1">Uncharacterized protein</fullName>
    </submittedName>
</protein>
<dbReference type="RefSeq" id="WP_136630347.1">
    <property type="nucleotide sequence ID" value="NZ_BGZI01000020.1"/>
</dbReference>
<gene>
    <name evidence="1" type="ORF">MSSD14B_28120</name>
</gene>
<dbReference type="Proteomes" id="UP000387223">
    <property type="component" value="Unassembled WGS sequence"/>
</dbReference>
<organism evidence="1 2">
    <name type="scientific">Marinobacter salsuginis</name>
    <dbReference type="NCBI Taxonomy" id="418719"/>
    <lineage>
        <taxon>Bacteria</taxon>
        <taxon>Pseudomonadati</taxon>
        <taxon>Pseudomonadota</taxon>
        <taxon>Gammaproteobacteria</taxon>
        <taxon>Pseudomonadales</taxon>
        <taxon>Marinobacteraceae</taxon>
        <taxon>Marinobacter</taxon>
    </lineage>
</organism>
<accession>A0A5M3Q1M7</accession>
<evidence type="ECO:0000313" key="2">
    <source>
        <dbReference type="Proteomes" id="UP000387223"/>
    </source>
</evidence>